<organism evidence="2 3">
    <name type="scientific">Sphingobium phenoxybenzoativorans</name>
    <dbReference type="NCBI Taxonomy" id="1592790"/>
    <lineage>
        <taxon>Bacteria</taxon>
        <taxon>Pseudomonadati</taxon>
        <taxon>Pseudomonadota</taxon>
        <taxon>Alphaproteobacteria</taxon>
        <taxon>Sphingomonadales</taxon>
        <taxon>Sphingomonadaceae</taxon>
        <taxon>Sphingobium</taxon>
    </lineage>
</organism>
<dbReference type="AlphaFoldDB" id="A0A975K3U9"/>
<dbReference type="Gene3D" id="3.40.50.2000">
    <property type="entry name" value="Glycogen Phosphorylase B"/>
    <property type="match status" value="1"/>
</dbReference>
<protein>
    <submittedName>
        <fullName evidence="2">Glycosyltransferase family 4 protein</fullName>
    </submittedName>
</protein>
<sequence length="388" mass="43432">MPSAKYLIDVSRLIWRVSSGRLPTGIDRVCLAYVMHYRHQSQAVVQWKNMRRILPRHMSSTLFDLLLSDTPEFKKAVAILALRSLPQLIERNAGRGRLYLNIGHSGLDQPGLAEWFKKVDVKPVFMIHDLIPITHPEYCRSGSTEKHVKRLDTMLASGFGIIGNSQATLDILANYATNGGYALPHTVSAWLGATPLPLSDAGQTDIEAPYFVTLGTIEGRKNHLLLVRLWQRLIAQYGSATPKLLIIGQRGWESEEVLSLLDTDSSLRNHVIELPRCTDTDLAHHLKGARALLFPSFVEGYGMPLVEALGHGTPVIASDLPVFRELAGEIPLYLDPTDLEGWQAAIEDYSSKTSSARHNQVRRMGNYNMPNWHEHFAKVDDWLSSIDT</sequence>
<gene>
    <name evidence="2" type="ORF">KFK14_15060</name>
</gene>
<dbReference type="GO" id="GO:0016757">
    <property type="term" value="F:glycosyltransferase activity"/>
    <property type="evidence" value="ECO:0007669"/>
    <property type="project" value="InterPro"/>
</dbReference>
<accession>A0A975K3U9</accession>
<name>A0A975K3U9_9SPHN</name>
<dbReference type="SUPFAM" id="SSF53756">
    <property type="entry name" value="UDP-Glycosyltransferase/glycogen phosphorylase"/>
    <property type="match status" value="1"/>
</dbReference>
<dbReference type="EMBL" id="CP073910">
    <property type="protein sequence ID" value="QUT04381.1"/>
    <property type="molecule type" value="Genomic_DNA"/>
</dbReference>
<dbReference type="InterPro" id="IPR001296">
    <property type="entry name" value="Glyco_trans_1"/>
</dbReference>
<dbReference type="Proteomes" id="UP000681425">
    <property type="component" value="Chromosome"/>
</dbReference>
<dbReference type="PANTHER" id="PTHR46401:SF9">
    <property type="entry name" value="MANNOSYLTRANSFERASE A"/>
    <property type="match status" value="1"/>
</dbReference>
<dbReference type="Pfam" id="PF00534">
    <property type="entry name" value="Glycos_transf_1"/>
    <property type="match status" value="1"/>
</dbReference>
<reference evidence="2" key="1">
    <citation type="submission" date="2021-04" db="EMBL/GenBank/DDBJ databases">
        <title>Isolation of p-tert-butylphenol degrading bacteria Sphingobium phenoxybenzoativorans Tas13 from active sludge.</title>
        <authorList>
            <person name="Li Y."/>
        </authorList>
    </citation>
    <scope>NUCLEOTIDE SEQUENCE</scope>
    <source>
        <strain evidence="2">Tas13</strain>
    </source>
</reference>
<keyword evidence="3" id="KW-1185">Reference proteome</keyword>
<dbReference type="KEGG" id="spph:KFK14_15060"/>
<evidence type="ECO:0000313" key="2">
    <source>
        <dbReference type="EMBL" id="QUT04381.1"/>
    </source>
</evidence>
<evidence type="ECO:0000313" key="3">
    <source>
        <dbReference type="Proteomes" id="UP000681425"/>
    </source>
</evidence>
<proteinExistence type="predicted"/>
<dbReference type="CDD" id="cd03809">
    <property type="entry name" value="GT4_MtfB-like"/>
    <property type="match status" value="1"/>
</dbReference>
<feature type="domain" description="Glycosyl transferase family 1" evidence="1">
    <location>
        <begin position="207"/>
        <end position="353"/>
    </location>
</feature>
<evidence type="ECO:0000259" key="1">
    <source>
        <dbReference type="Pfam" id="PF00534"/>
    </source>
</evidence>
<dbReference type="PANTHER" id="PTHR46401">
    <property type="entry name" value="GLYCOSYLTRANSFERASE WBBK-RELATED"/>
    <property type="match status" value="1"/>
</dbReference>